<dbReference type="InterPro" id="IPR003439">
    <property type="entry name" value="ABC_transporter-like_ATP-bd"/>
</dbReference>
<name>A0A2Z2H605_9GAMM</name>
<evidence type="ECO:0000256" key="10">
    <source>
        <dbReference type="SAM" id="MobiDB-lite"/>
    </source>
</evidence>
<dbReference type="Pfam" id="PF00005">
    <property type="entry name" value="ABC_tran"/>
    <property type="match status" value="1"/>
</dbReference>
<dbReference type="InterPro" id="IPR017871">
    <property type="entry name" value="ABC_transporter-like_CS"/>
</dbReference>
<evidence type="ECO:0000256" key="9">
    <source>
        <dbReference type="ARBA" id="ARBA00023136"/>
    </source>
</evidence>
<proteinExistence type="predicted"/>
<keyword evidence="3" id="KW-0547">Nucleotide-binding</keyword>
<evidence type="ECO:0000256" key="1">
    <source>
        <dbReference type="ARBA" id="ARBA00022448"/>
    </source>
</evidence>
<keyword evidence="4" id="KW-0862">Zinc</keyword>
<reference evidence="12 13" key="1">
    <citation type="journal article" date="2017" name="Int. J. Syst. Evol. Microbiol.">
        <title>Kushneria konosiri sp. nov., isolated from the Korean salt-fermented seafood Daemi-jeot.</title>
        <authorList>
            <person name="Yun J.H."/>
            <person name="Park S.K."/>
            <person name="Lee J.Y."/>
            <person name="Jung M.J."/>
            <person name="Bae J.W."/>
        </authorList>
    </citation>
    <scope>NUCLEOTIDE SEQUENCE [LARGE SCALE GENOMIC DNA]</scope>
    <source>
        <strain evidence="12 13">X49</strain>
    </source>
</reference>
<evidence type="ECO:0000256" key="2">
    <source>
        <dbReference type="ARBA" id="ARBA00022475"/>
    </source>
</evidence>
<dbReference type="PROSITE" id="PS50893">
    <property type="entry name" value="ABC_TRANSPORTER_2"/>
    <property type="match status" value="1"/>
</dbReference>
<dbReference type="SUPFAM" id="SSF52540">
    <property type="entry name" value="P-loop containing nucleoside triphosphate hydrolases"/>
    <property type="match status" value="1"/>
</dbReference>
<dbReference type="AlphaFoldDB" id="A0A2Z2H605"/>
<evidence type="ECO:0000313" key="12">
    <source>
        <dbReference type="EMBL" id="ARS52823.1"/>
    </source>
</evidence>
<dbReference type="SMART" id="SM00382">
    <property type="entry name" value="AAA"/>
    <property type="match status" value="1"/>
</dbReference>
<dbReference type="OrthoDB" id="9780942at2"/>
<evidence type="ECO:0000259" key="11">
    <source>
        <dbReference type="PROSITE" id="PS50893"/>
    </source>
</evidence>
<evidence type="ECO:0000256" key="8">
    <source>
        <dbReference type="ARBA" id="ARBA00023065"/>
    </source>
</evidence>
<dbReference type="Gene3D" id="3.40.50.300">
    <property type="entry name" value="P-loop containing nucleotide triphosphate hydrolases"/>
    <property type="match status" value="1"/>
</dbReference>
<feature type="compositionally biased region" description="Basic and acidic residues" evidence="10">
    <location>
        <begin position="233"/>
        <end position="263"/>
    </location>
</feature>
<keyword evidence="9" id="KW-0472">Membrane</keyword>
<feature type="domain" description="ABC transporter" evidence="11">
    <location>
        <begin position="4"/>
        <end position="220"/>
    </location>
</feature>
<evidence type="ECO:0000256" key="3">
    <source>
        <dbReference type="ARBA" id="ARBA00022741"/>
    </source>
</evidence>
<gene>
    <name evidence="12" type="primary">znuC</name>
    <name evidence="12" type="ORF">B9G99_07980</name>
</gene>
<dbReference type="InterPro" id="IPR050153">
    <property type="entry name" value="Metal_Ion_Import_ABC"/>
</dbReference>
<dbReference type="Proteomes" id="UP000250025">
    <property type="component" value="Chromosome"/>
</dbReference>
<dbReference type="GO" id="GO:0010043">
    <property type="term" value="P:response to zinc ion"/>
    <property type="evidence" value="ECO:0007669"/>
    <property type="project" value="TreeGrafter"/>
</dbReference>
<evidence type="ECO:0000256" key="4">
    <source>
        <dbReference type="ARBA" id="ARBA00022833"/>
    </source>
</evidence>
<dbReference type="InterPro" id="IPR003593">
    <property type="entry name" value="AAA+_ATPase"/>
</dbReference>
<dbReference type="EMBL" id="CP021323">
    <property type="protein sequence ID" value="ARS52823.1"/>
    <property type="molecule type" value="Genomic_DNA"/>
</dbReference>
<keyword evidence="1" id="KW-0813">Transport</keyword>
<feature type="region of interest" description="Disordered" evidence="10">
    <location>
        <begin position="233"/>
        <end position="270"/>
    </location>
</feature>
<dbReference type="KEGG" id="kus:B9G99_07980"/>
<dbReference type="PROSITE" id="PS00211">
    <property type="entry name" value="ABC_TRANSPORTER_1"/>
    <property type="match status" value="1"/>
</dbReference>
<dbReference type="PANTHER" id="PTHR42734">
    <property type="entry name" value="METAL TRANSPORT SYSTEM ATP-BINDING PROTEIN TM_0124-RELATED"/>
    <property type="match status" value="1"/>
</dbReference>
<sequence length="270" mass="29570">MSLLTLDAIGVVRNGNVILDDVSLELSRGEIVTIVGPNGSGKSTLLRLIIGALAPSCGRLVRDNHLSIGYVPQRLQIDPTLPMTVGRFMALPNRHRQSDIEAALTSADASDLIKRQLSALSGGQLQKVLLARALLERPSLLVLDEANQGLDHRATAEFYRHIDRVRTELGCAVLMVSHELHVVMKASDRVICLNTTVCCQGHPEHVAASPEWQSLFGIEARDAVAFYCHRESGHAEPDHNASEQGVQRHAEPEQNARQTLREKRACRHAG</sequence>
<dbReference type="InterPro" id="IPR027417">
    <property type="entry name" value="P-loop_NTPase"/>
</dbReference>
<evidence type="ECO:0000256" key="7">
    <source>
        <dbReference type="ARBA" id="ARBA00022967"/>
    </source>
</evidence>
<keyword evidence="5 12" id="KW-0067">ATP-binding</keyword>
<dbReference type="GO" id="GO:0016887">
    <property type="term" value="F:ATP hydrolysis activity"/>
    <property type="evidence" value="ECO:0007669"/>
    <property type="project" value="InterPro"/>
</dbReference>
<evidence type="ECO:0000256" key="6">
    <source>
        <dbReference type="ARBA" id="ARBA00022906"/>
    </source>
</evidence>
<keyword evidence="6" id="KW-0864">Zinc transport</keyword>
<accession>A0A2Z2H605</accession>
<keyword evidence="2" id="KW-1003">Cell membrane</keyword>
<dbReference type="RefSeq" id="WP_086621574.1">
    <property type="nucleotide sequence ID" value="NZ_CP021323.1"/>
</dbReference>
<keyword evidence="7" id="KW-1278">Translocase</keyword>
<dbReference type="GO" id="GO:0005524">
    <property type="term" value="F:ATP binding"/>
    <property type="evidence" value="ECO:0007669"/>
    <property type="project" value="UniProtKB-KW"/>
</dbReference>
<evidence type="ECO:0000313" key="13">
    <source>
        <dbReference type="Proteomes" id="UP000250025"/>
    </source>
</evidence>
<protein>
    <submittedName>
        <fullName evidence="12">Zinc ABC transporter ATP-binding protein ZnuC</fullName>
    </submittedName>
</protein>
<keyword evidence="8" id="KW-0406">Ion transport</keyword>
<keyword evidence="13" id="KW-1185">Reference proteome</keyword>
<organism evidence="12 13">
    <name type="scientific">Kushneria konosiri</name>
    <dbReference type="NCBI Taxonomy" id="698828"/>
    <lineage>
        <taxon>Bacteria</taxon>
        <taxon>Pseudomonadati</taxon>
        <taxon>Pseudomonadota</taxon>
        <taxon>Gammaproteobacteria</taxon>
        <taxon>Oceanospirillales</taxon>
        <taxon>Halomonadaceae</taxon>
        <taxon>Kushneria</taxon>
    </lineage>
</organism>
<dbReference type="PANTHER" id="PTHR42734:SF9">
    <property type="entry name" value="ZINC IMPORT ATP-BINDING PROTEIN ZNUC"/>
    <property type="match status" value="1"/>
</dbReference>
<dbReference type="GO" id="GO:0006829">
    <property type="term" value="P:zinc ion transport"/>
    <property type="evidence" value="ECO:0007669"/>
    <property type="project" value="UniProtKB-KW"/>
</dbReference>
<evidence type="ECO:0000256" key="5">
    <source>
        <dbReference type="ARBA" id="ARBA00022840"/>
    </source>
</evidence>